<reference evidence="1" key="1">
    <citation type="journal article" date="2015" name="Nature">
        <title>Complex archaea that bridge the gap between prokaryotes and eukaryotes.</title>
        <authorList>
            <person name="Spang A."/>
            <person name="Saw J.H."/>
            <person name="Jorgensen S.L."/>
            <person name="Zaremba-Niedzwiedzka K."/>
            <person name="Martijn J."/>
            <person name="Lind A.E."/>
            <person name="van Eijk R."/>
            <person name="Schleper C."/>
            <person name="Guy L."/>
            <person name="Ettema T.J."/>
        </authorList>
    </citation>
    <scope>NUCLEOTIDE SEQUENCE</scope>
</reference>
<dbReference type="AlphaFoldDB" id="A0A0F9SMK0"/>
<comment type="caution">
    <text evidence="1">The sequence shown here is derived from an EMBL/GenBank/DDBJ whole genome shotgun (WGS) entry which is preliminary data.</text>
</comment>
<gene>
    <name evidence="1" type="ORF">LCGC14_0432750</name>
</gene>
<sequence>MPYFSERSLDRLGTCHNDLVVLFREFIKTMDCSIICGTRSEEAQEQAYRENRSQKHYPYSLHNGEPSMAVDIAPYPINFDNRERFLIFGATIMQIARQLYESGMMSHRLRWGGDFKDELKDKDVKASWDPGHFEILSLN</sequence>
<organism evidence="1">
    <name type="scientific">marine sediment metagenome</name>
    <dbReference type="NCBI Taxonomy" id="412755"/>
    <lineage>
        <taxon>unclassified sequences</taxon>
        <taxon>metagenomes</taxon>
        <taxon>ecological metagenomes</taxon>
    </lineage>
</organism>
<dbReference type="SUPFAM" id="SSF55166">
    <property type="entry name" value="Hedgehog/DD-peptidase"/>
    <property type="match status" value="1"/>
</dbReference>
<evidence type="ECO:0008006" key="2">
    <source>
        <dbReference type="Google" id="ProtNLM"/>
    </source>
</evidence>
<dbReference type="InterPro" id="IPR009045">
    <property type="entry name" value="Zn_M74/Hedgehog-like"/>
</dbReference>
<dbReference type="EMBL" id="LAZR01000407">
    <property type="protein sequence ID" value="KKN70250.1"/>
    <property type="molecule type" value="Genomic_DNA"/>
</dbReference>
<accession>A0A0F9SMK0</accession>
<proteinExistence type="predicted"/>
<protein>
    <recommendedName>
        <fullName evidence="2">Peptidase M15C domain-containing protein</fullName>
    </recommendedName>
</protein>
<name>A0A0F9SMK0_9ZZZZ</name>
<dbReference type="Gene3D" id="3.30.1380.10">
    <property type="match status" value="1"/>
</dbReference>
<evidence type="ECO:0000313" key="1">
    <source>
        <dbReference type="EMBL" id="KKN70250.1"/>
    </source>
</evidence>